<evidence type="ECO:0000256" key="1">
    <source>
        <dbReference type="ARBA" id="ARBA00010638"/>
    </source>
</evidence>
<dbReference type="PANTHER" id="PTHR23407:SF1">
    <property type="entry name" value="5-FORMYLTETRAHYDROFOLATE CYCLO-LIGASE"/>
    <property type="match status" value="1"/>
</dbReference>
<evidence type="ECO:0000256" key="4">
    <source>
        <dbReference type="PIRSR" id="PIRSR006806-1"/>
    </source>
</evidence>
<dbReference type="GO" id="GO:0035999">
    <property type="term" value="P:tetrahydrofolate interconversion"/>
    <property type="evidence" value="ECO:0007669"/>
    <property type="project" value="TreeGrafter"/>
</dbReference>
<dbReference type="GO" id="GO:0005524">
    <property type="term" value="F:ATP binding"/>
    <property type="evidence" value="ECO:0007669"/>
    <property type="project" value="UniProtKB-KW"/>
</dbReference>
<dbReference type="InterPro" id="IPR037171">
    <property type="entry name" value="NagB/RpiA_transferase-like"/>
</dbReference>
<organism evidence="6 7">
    <name type="scientific">Candidatus Monoglobus merdigallinarum</name>
    <dbReference type="NCBI Taxonomy" id="2838698"/>
    <lineage>
        <taxon>Bacteria</taxon>
        <taxon>Bacillati</taxon>
        <taxon>Bacillota</taxon>
        <taxon>Clostridia</taxon>
        <taxon>Monoglobales</taxon>
        <taxon>Monoglobaceae</taxon>
        <taxon>Monoglobus</taxon>
    </lineage>
</organism>
<feature type="binding site" evidence="4">
    <location>
        <position position="49"/>
    </location>
    <ligand>
        <name>substrate</name>
    </ligand>
</feature>
<dbReference type="GO" id="GO:0009396">
    <property type="term" value="P:folic acid-containing compound biosynthetic process"/>
    <property type="evidence" value="ECO:0007669"/>
    <property type="project" value="TreeGrafter"/>
</dbReference>
<dbReference type="SUPFAM" id="SSF100950">
    <property type="entry name" value="NagB/RpiA/CoA transferase-like"/>
    <property type="match status" value="1"/>
</dbReference>
<feature type="binding site" evidence="4">
    <location>
        <begin position="3"/>
        <end position="7"/>
    </location>
    <ligand>
        <name>ATP</name>
        <dbReference type="ChEBI" id="CHEBI:30616"/>
    </ligand>
</feature>
<proteinExistence type="inferred from homology"/>
<reference evidence="6" key="1">
    <citation type="journal article" date="2021" name="PeerJ">
        <title>Extensive microbial diversity within the chicken gut microbiome revealed by metagenomics and culture.</title>
        <authorList>
            <person name="Gilroy R."/>
            <person name="Ravi A."/>
            <person name="Getino M."/>
            <person name="Pursley I."/>
            <person name="Horton D.L."/>
            <person name="Alikhan N.F."/>
            <person name="Baker D."/>
            <person name="Gharbi K."/>
            <person name="Hall N."/>
            <person name="Watson M."/>
            <person name="Adriaenssens E.M."/>
            <person name="Foster-Nyarko E."/>
            <person name="Jarju S."/>
            <person name="Secka A."/>
            <person name="Antonio M."/>
            <person name="Oren A."/>
            <person name="Chaudhuri R.R."/>
            <person name="La Ragione R."/>
            <person name="Hildebrand F."/>
            <person name="Pallen M.J."/>
        </authorList>
    </citation>
    <scope>NUCLEOTIDE SEQUENCE</scope>
    <source>
        <strain evidence="6">5790</strain>
    </source>
</reference>
<dbReference type="Gene3D" id="3.40.50.10420">
    <property type="entry name" value="NagB/RpiA/CoA transferase-like"/>
    <property type="match status" value="1"/>
</dbReference>
<comment type="caution">
    <text evidence="6">The sequence shown here is derived from an EMBL/GenBank/DDBJ whole genome shotgun (WGS) entry which is preliminary data.</text>
</comment>
<dbReference type="NCBIfam" id="TIGR02727">
    <property type="entry name" value="MTHFS_bact"/>
    <property type="match status" value="1"/>
</dbReference>
<comment type="similarity">
    <text evidence="1 5">Belongs to the 5-formyltetrahydrofolate cyclo-ligase family.</text>
</comment>
<keyword evidence="5" id="KW-0479">Metal-binding</keyword>
<comment type="catalytic activity">
    <reaction evidence="5">
        <text>(6S)-5-formyl-5,6,7,8-tetrahydrofolate + ATP = (6R)-5,10-methenyltetrahydrofolate + ADP + phosphate</text>
        <dbReference type="Rhea" id="RHEA:10488"/>
        <dbReference type="ChEBI" id="CHEBI:30616"/>
        <dbReference type="ChEBI" id="CHEBI:43474"/>
        <dbReference type="ChEBI" id="CHEBI:57455"/>
        <dbReference type="ChEBI" id="CHEBI:57457"/>
        <dbReference type="ChEBI" id="CHEBI:456216"/>
        <dbReference type="EC" id="6.3.3.2"/>
    </reaction>
</comment>
<keyword evidence="3 4" id="KW-0067">ATP-binding</keyword>
<dbReference type="Pfam" id="PF01812">
    <property type="entry name" value="5-FTHF_cyc-lig"/>
    <property type="match status" value="1"/>
</dbReference>
<dbReference type="PIRSF" id="PIRSF006806">
    <property type="entry name" value="FTHF_cligase"/>
    <property type="match status" value="1"/>
</dbReference>
<dbReference type="GO" id="GO:0046872">
    <property type="term" value="F:metal ion binding"/>
    <property type="evidence" value="ECO:0007669"/>
    <property type="project" value="UniProtKB-KW"/>
</dbReference>
<evidence type="ECO:0000256" key="3">
    <source>
        <dbReference type="ARBA" id="ARBA00022840"/>
    </source>
</evidence>
<reference evidence="6" key="2">
    <citation type="submission" date="2021-04" db="EMBL/GenBank/DDBJ databases">
        <authorList>
            <person name="Gilroy R."/>
        </authorList>
    </citation>
    <scope>NUCLEOTIDE SEQUENCE</scope>
    <source>
        <strain evidence="6">5790</strain>
    </source>
</reference>
<dbReference type="InterPro" id="IPR024185">
    <property type="entry name" value="FTHF_cligase-like_sf"/>
</dbReference>
<feature type="binding site" evidence="4">
    <location>
        <position position="54"/>
    </location>
    <ligand>
        <name>substrate</name>
    </ligand>
</feature>
<comment type="cofactor">
    <cofactor evidence="5">
        <name>Mg(2+)</name>
        <dbReference type="ChEBI" id="CHEBI:18420"/>
    </cofactor>
</comment>
<keyword evidence="6" id="KW-0436">Ligase</keyword>
<dbReference type="GO" id="GO:0030272">
    <property type="term" value="F:5-formyltetrahydrofolate cyclo-ligase activity"/>
    <property type="evidence" value="ECO:0007669"/>
    <property type="project" value="UniProtKB-EC"/>
</dbReference>
<dbReference type="EC" id="6.3.3.2" evidence="5"/>
<dbReference type="InterPro" id="IPR002698">
    <property type="entry name" value="FTHF_cligase"/>
</dbReference>
<name>A0A9D1PQU7_9FIRM</name>
<sequence length="192" mass="21277">MDKRAQRTELRRLRDAIPPELRRRKSRIIAESLIKSPEYLSAGTVFVYLSVGSEAETSEIVRRAFADGKNVAVPVCNTAERTMVPYMIGSADELCAGAYGIPEPRRSLIESGRVRSLKAADIDLAVVPGLGFDRSGYRIGYGGGYYDRFLEKYEGCSAGLCFSECLTAEVCRSEHDMRVDRIFTDTGICEAE</sequence>
<keyword evidence="2 4" id="KW-0547">Nucleotide-binding</keyword>
<feature type="binding site" evidence="4">
    <location>
        <begin position="138"/>
        <end position="146"/>
    </location>
    <ligand>
        <name>ATP</name>
        <dbReference type="ChEBI" id="CHEBI:30616"/>
    </ligand>
</feature>
<keyword evidence="5" id="KW-0460">Magnesium</keyword>
<evidence type="ECO:0000256" key="2">
    <source>
        <dbReference type="ARBA" id="ARBA00022741"/>
    </source>
</evidence>
<gene>
    <name evidence="6" type="ORF">H9900_05470</name>
</gene>
<dbReference type="PANTHER" id="PTHR23407">
    <property type="entry name" value="ATPASE INHIBITOR/5-FORMYLTETRAHYDROFOLATE CYCLO-LIGASE"/>
    <property type="match status" value="1"/>
</dbReference>
<evidence type="ECO:0000313" key="6">
    <source>
        <dbReference type="EMBL" id="HIV86242.1"/>
    </source>
</evidence>
<dbReference type="EMBL" id="DXIJ01000114">
    <property type="protein sequence ID" value="HIV86242.1"/>
    <property type="molecule type" value="Genomic_DNA"/>
</dbReference>
<protein>
    <recommendedName>
        <fullName evidence="5">5-formyltetrahydrofolate cyclo-ligase</fullName>
        <ecNumber evidence="5">6.3.3.2</ecNumber>
    </recommendedName>
</protein>
<dbReference type="Proteomes" id="UP000824162">
    <property type="component" value="Unassembled WGS sequence"/>
</dbReference>
<evidence type="ECO:0000256" key="5">
    <source>
        <dbReference type="RuleBase" id="RU361279"/>
    </source>
</evidence>
<evidence type="ECO:0000313" key="7">
    <source>
        <dbReference type="Proteomes" id="UP000824162"/>
    </source>
</evidence>
<accession>A0A9D1PQU7</accession>
<dbReference type="AlphaFoldDB" id="A0A9D1PQU7"/>